<sequence length="344" mass="37827">MPFRFNLLPAGKISAILFLSLLAIQGCNNSTSSEQTSEQQAPKLVPAPAFNADSAYHFVKQQVNFGPRVPNTAAHKACGDYLVATLRKFGFQVTEQTFVATTFDGKKLNARNIIGSYNPQEPKRILLASHWDSRPFSDQDSTVKTKPVPAANDGASGVGVLLEIARVISTQAQKPGVGVDIIFFDAEDWGNSSEATDEYSGFCLGSQHWAANKHVPNYTAYFGVLLDMVGAKGATFQKEGYSVQMADEVVREIWGLASRLGYSNYFIDQRGAAITDDHLPVNKVARIPMVDIIHTQQNNLSHTFFDQWHTSQDTMEHIDPKTLKAVGQTLVQVLYQEGQPEPGM</sequence>
<evidence type="ECO:0000259" key="4">
    <source>
        <dbReference type="Pfam" id="PF04389"/>
    </source>
</evidence>
<evidence type="ECO:0000256" key="2">
    <source>
        <dbReference type="ARBA" id="ARBA00023315"/>
    </source>
</evidence>
<feature type="chain" id="PRO_5037977127" description="Peptidase M28 domain-containing protein" evidence="3">
    <location>
        <begin position="30"/>
        <end position="344"/>
    </location>
</feature>
<dbReference type="PANTHER" id="PTHR12283:SF6">
    <property type="entry name" value="GLUTAMINYL-PEPTIDE CYCLOTRANSFERASE-RELATED"/>
    <property type="match status" value="1"/>
</dbReference>
<comment type="caution">
    <text evidence="5">The sequence shown here is derived from an EMBL/GenBank/DDBJ whole genome shotgun (WGS) entry which is preliminary data.</text>
</comment>
<keyword evidence="2" id="KW-0012">Acyltransferase</keyword>
<dbReference type="GO" id="GO:0016603">
    <property type="term" value="F:glutaminyl-peptide cyclotransferase activity"/>
    <property type="evidence" value="ECO:0007669"/>
    <property type="project" value="TreeGrafter"/>
</dbReference>
<feature type="domain" description="Peptidase M28" evidence="4">
    <location>
        <begin position="112"/>
        <end position="333"/>
    </location>
</feature>
<dbReference type="Gene3D" id="3.40.630.10">
    <property type="entry name" value="Zn peptidases"/>
    <property type="match status" value="1"/>
</dbReference>
<evidence type="ECO:0000256" key="1">
    <source>
        <dbReference type="ARBA" id="ARBA00022679"/>
    </source>
</evidence>
<keyword evidence="3" id="KW-0732">Signal</keyword>
<dbReference type="GO" id="GO:0008270">
    <property type="term" value="F:zinc ion binding"/>
    <property type="evidence" value="ECO:0007669"/>
    <property type="project" value="TreeGrafter"/>
</dbReference>
<dbReference type="SUPFAM" id="SSF53187">
    <property type="entry name" value="Zn-dependent exopeptidases"/>
    <property type="match status" value="1"/>
</dbReference>
<gene>
    <name evidence="5" type="ORF">DYBT9275_04596</name>
</gene>
<organism evidence="5 6">
    <name type="scientific">Dyadobacter helix</name>
    <dbReference type="NCBI Taxonomy" id="2822344"/>
    <lineage>
        <taxon>Bacteria</taxon>
        <taxon>Pseudomonadati</taxon>
        <taxon>Bacteroidota</taxon>
        <taxon>Cytophagia</taxon>
        <taxon>Cytophagales</taxon>
        <taxon>Spirosomataceae</taxon>
        <taxon>Dyadobacter</taxon>
    </lineage>
</organism>
<dbReference type="AlphaFoldDB" id="A0A916N7P9"/>
<evidence type="ECO:0000313" key="5">
    <source>
        <dbReference type="EMBL" id="CAG5009913.1"/>
    </source>
</evidence>
<evidence type="ECO:0000256" key="3">
    <source>
        <dbReference type="SAM" id="SignalP"/>
    </source>
</evidence>
<accession>A0A916N7P9</accession>
<dbReference type="EMBL" id="CAJRAF010000002">
    <property type="protein sequence ID" value="CAG5009913.1"/>
    <property type="molecule type" value="Genomic_DNA"/>
</dbReference>
<keyword evidence="6" id="KW-1185">Reference proteome</keyword>
<name>A0A916N7P9_9BACT</name>
<evidence type="ECO:0000313" key="6">
    <source>
        <dbReference type="Proteomes" id="UP000680038"/>
    </source>
</evidence>
<proteinExistence type="predicted"/>
<dbReference type="Pfam" id="PF04389">
    <property type="entry name" value="Peptidase_M28"/>
    <property type="match status" value="1"/>
</dbReference>
<feature type="signal peptide" evidence="3">
    <location>
        <begin position="1"/>
        <end position="29"/>
    </location>
</feature>
<protein>
    <recommendedName>
        <fullName evidence="4">Peptidase M28 domain-containing protein</fullName>
    </recommendedName>
</protein>
<dbReference type="RefSeq" id="WP_215240957.1">
    <property type="nucleotide sequence ID" value="NZ_CAJRAF010000002.1"/>
</dbReference>
<dbReference type="PANTHER" id="PTHR12283">
    <property type="entry name" value="GLUTAMINYL-PEPTIDE CYCLOTRANSFERASE"/>
    <property type="match status" value="1"/>
</dbReference>
<dbReference type="PROSITE" id="PS51257">
    <property type="entry name" value="PROKAR_LIPOPROTEIN"/>
    <property type="match status" value="1"/>
</dbReference>
<keyword evidence="1" id="KW-0808">Transferase</keyword>
<dbReference type="InterPro" id="IPR040234">
    <property type="entry name" value="QC/QCL"/>
</dbReference>
<reference evidence="5" key="1">
    <citation type="submission" date="2021-04" db="EMBL/GenBank/DDBJ databases">
        <authorList>
            <person name="Rodrigo-Torres L."/>
            <person name="Arahal R. D."/>
            <person name="Lucena T."/>
        </authorList>
    </citation>
    <scope>NUCLEOTIDE SEQUENCE</scope>
    <source>
        <strain evidence="5">CECT 9275</strain>
    </source>
</reference>
<dbReference type="InterPro" id="IPR007484">
    <property type="entry name" value="Peptidase_M28"/>
</dbReference>
<dbReference type="Proteomes" id="UP000680038">
    <property type="component" value="Unassembled WGS sequence"/>
</dbReference>